<organism evidence="1 2">
    <name type="scientific">Kutzneria chonburiensis</name>
    <dbReference type="NCBI Taxonomy" id="1483604"/>
    <lineage>
        <taxon>Bacteria</taxon>
        <taxon>Bacillati</taxon>
        <taxon>Actinomycetota</taxon>
        <taxon>Actinomycetes</taxon>
        <taxon>Pseudonocardiales</taxon>
        <taxon>Pseudonocardiaceae</taxon>
        <taxon>Kutzneria</taxon>
    </lineage>
</organism>
<protein>
    <submittedName>
        <fullName evidence="1">HAD-IA family hydrolase</fullName>
    </submittedName>
</protein>
<sequence length="232" mass="25646">MTVIDDWRAGRNRVIRRAAAVRSRGEGPQLTTVVLDLGGVVVPTLFEVVDEPGFPAGPFGDDPLYAGVEQGRLQERDYWAAVARCRPDLDIGRYMRTRLGVRAEIRTLLARIGGRVRVVALTNDMAHWFGADWATSLAELDRFDLLLEAATSGVLKPDPAVFRWALQLVGEPADRCLFVDDLPSNLRGAQAVGMAVEHFRVDDPAGSVRRVLDRLGIDGSEPHSRVYHPERP</sequence>
<reference evidence="1 2" key="1">
    <citation type="submission" date="2024-09" db="EMBL/GenBank/DDBJ databases">
        <authorList>
            <person name="Sun Q."/>
            <person name="Mori K."/>
        </authorList>
    </citation>
    <scope>NUCLEOTIDE SEQUENCE [LARGE SCALE GENOMIC DNA]</scope>
    <source>
        <strain evidence="1 2">TBRC 1432</strain>
    </source>
</reference>
<dbReference type="PANTHER" id="PTHR43611:SF3">
    <property type="entry name" value="FLAVIN MONONUCLEOTIDE HYDROLASE 1, CHLOROPLATIC"/>
    <property type="match status" value="1"/>
</dbReference>
<dbReference type="RefSeq" id="WP_273940923.1">
    <property type="nucleotide sequence ID" value="NZ_CP097263.1"/>
</dbReference>
<dbReference type="Proteomes" id="UP001589810">
    <property type="component" value="Unassembled WGS sequence"/>
</dbReference>
<dbReference type="Gene3D" id="3.40.50.1000">
    <property type="entry name" value="HAD superfamily/HAD-like"/>
    <property type="match status" value="1"/>
</dbReference>
<dbReference type="PANTHER" id="PTHR43611">
    <property type="entry name" value="ALPHA-D-GLUCOSE 1-PHOSPHATE PHOSPHATASE"/>
    <property type="match status" value="1"/>
</dbReference>
<dbReference type="InterPro" id="IPR023214">
    <property type="entry name" value="HAD_sf"/>
</dbReference>
<evidence type="ECO:0000313" key="2">
    <source>
        <dbReference type="Proteomes" id="UP001589810"/>
    </source>
</evidence>
<evidence type="ECO:0000313" key="1">
    <source>
        <dbReference type="EMBL" id="MFC0542505.1"/>
    </source>
</evidence>
<accession>A0ABV6MRI0</accession>
<comment type="caution">
    <text evidence="1">The sequence shown here is derived from an EMBL/GenBank/DDBJ whole genome shotgun (WGS) entry which is preliminary data.</text>
</comment>
<name>A0ABV6MRI0_9PSEU</name>
<gene>
    <name evidence="1" type="ORF">ACFFH7_13485</name>
</gene>
<dbReference type="Pfam" id="PF00702">
    <property type="entry name" value="Hydrolase"/>
    <property type="match status" value="1"/>
</dbReference>
<dbReference type="GO" id="GO:0016787">
    <property type="term" value="F:hydrolase activity"/>
    <property type="evidence" value="ECO:0007669"/>
    <property type="project" value="UniProtKB-KW"/>
</dbReference>
<proteinExistence type="predicted"/>
<dbReference type="InterPro" id="IPR006439">
    <property type="entry name" value="HAD-SF_hydro_IA"/>
</dbReference>
<keyword evidence="2" id="KW-1185">Reference proteome</keyword>
<keyword evidence="1" id="KW-0378">Hydrolase</keyword>
<dbReference type="NCBIfam" id="TIGR01509">
    <property type="entry name" value="HAD-SF-IA-v3"/>
    <property type="match status" value="1"/>
</dbReference>
<dbReference type="EMBL" id="JBHLUD010000004">
    <property type="protein sequence ID" value="MFC0542505.1"/>
    <property type="molecule type" value="Genomic_DNA"/>
</dbReference>
<dbReference type="SUPFAM" id="SSF56784">
    <property type="entry name" value="HAD-like"/>
    <property type="match status" value="1"/>
</dbReference>
<dbReference type="PRINTS" id="PR00413">
    <property type="entry name" value="HADHALOGNASE"/>
</dbReference>
<dbReference type="InterPro" id="IPR036412">
    <property type="entry name" value="HAD-like_sf"/>
</dbReference>